<feature type="compositionally biased region" description="Basic and acidic residues" evidence="2">
    <location>
        <begin position="445"/>
        <end position="459"/>
    </location>
</feature>
<accession>A0A484MJ74</accession>
<dbReference type="OrthoDB" id="1706674at2759"/>
<evidence type="ECO:0000256" key="2">
    <source>
        <dbReference type="SAM" id="MobiDB-lite"/>
    </source>
</evidence>
<name>A0A484MJ74_9ASTE</name>
<dbReference type="InterPro" id="IPR054059">
    <property type="entry name" value="MORF/ORRM1/DAG-like_MORF"/>
</dbReference>
<evidence type="ECO:0000259" key="3">
    <source>
        <dbReference type="Pfam" id="PF21864"/>
    </source>
</evidence>
<feature type="compositionally biased region" description="Pro residues" evidence="2">
    <location>
        <begin position="226"/>
        <end position="243"/>
    </location>
</feature>
<evidence type="ECO:0000256" key="1">
    <source>
        <dbReference type="ARBA" id="ARBA00022946"/>
    </source>
</evidence>
<feature type="compositionally biased region" description="Polar residues" evidence="2">
    <location>
        <begin position="506"/>
        <end position="519"/>
    </location>
</feature>
<keyword evidence="1" id="KW-0809">Transit peptide</keyword>
<dbReference type="GO" id="GO:0016554">
    <property type="term" value="P:cytidine to uridine editing"/>
    <property type="evidence" value="ECO:0007669"/>
    <property type="project" value="InterPro"/>
</dbReference>
<gene>
    <name evidence="4" type="ORF">CCAM_LOCUS30656</name>
</gene>
<feature type="compositionally biased region" description="Polar residues" evidence="2">
    <location>
        <begin position="462"/>
        <end position="473"/>
    </location>
</feature>
<feature type="compositionally biased region" description="Pro residues" evidence="2">
    <location>
        <begin position="30"/>
        <end position="42"/>
    </location>
</feature>
<proteinExistence type="predicted"/>
<dbReference type="EMBL" id="OOIL02003702">
    <property type="protein sequence ID" value="VFQ88880.1"/>
    <property type="molecule type" value="Genomic_DNA"/>
</dbReference>
<feature type="compositionally biased region" description="Low complexity" evidence="2">
    <location>
        <begin position="205"/>
        <end position="215"/>
    </location>
</feature>
<feature type="region of interest" description="Disordered" evidence="2">
    <location>
        <begin position="199"/>
        <end position="527"/>
    </location>
</feature>
<evidence type="ECO:0000313" key="5">
    <source>
        <dbReference type="Proteomes" id="UP000595140"/>
    </source>
</evidence>
<dbReference type="InterPro" id="IPR039206">
    <property type="entry name" value="MORF/ORRM1/DAG-like"/>
</dbReference>
<evidence type="ECO:0000313" key="4">
    <source>
        <dbReference type="EMBL" id="VFQ88880.1"/>
    </source>
</evidence>
<dbReference type="GO" id="GO:0080156">
    <property type="term" value="P:mitochondrial mRNA modification"/>
    <property type="evidence" value="ECO:0007669"/>
    <property type="project" value="TreeGrafter"/>
</dbReference>
<dbReference type="AlphaFoldDB" id="A0A484MJ74"/>
<feature type="compositionally biased region" description="Low complexity" evidence="2">
    <location>
        <begin position="258"/>
        <end position="290"/>
    </location>
</feature>
<feature type="compositionally biased region" description="Polar residues" evidence="2">
    <location>
        <begin position="430"/>
        <end position="441"/>
    </location>
</feature>
<feature type="compositionally biased region" description="Low complexity" evidence="2">
    <location>
        <begin position="303"/>
        <end position="348"/>
    </location>
</feature>
<dbReference type="Proteomes" id="UP000595140">
    <property type="component" value="Unassembled WGS sequence"/>
</dbReference>
<feature type="compositionally biased region" description="Polar residues" evidence="2">
    <location>
        <begin position="291"/>
        <end position="302"/>
    </location>
</feature>
<protein>
    <recommendedName>
        <fullName evidence="3">MORF/ORRM1/DAG-like MORF domain-containing protein</fullName>
    </recommendedName>
</protein>
<keyword evidence="5" id="KW-1185">Reference proteome</keyword>
<dbReference type="GO" id="GO:0005739">
    <property type="term" value="C:mitochondrion"/>
    <property type="evidence" value="ECO:0007669"/>
    <property type="project" value="TreeGrafter"/>
</dbReference>
<dbReference type="PANTHER" id="PTHR31346:SF5">
    <property type="entry name" value="MULTIPLE ORGANELLAR RNA EDITING FACTOR 1, MITOCHONDRIAL"/>
    <property type="match status" value="1"/>
</dbReference>
<dbReference type="PANTHER" id="PTHR31346">
    <property type="entry name" value="MULTIPLE ORGANELLAR RNA EDITING FACTOR 2, CHLOROPLASTIC-RELATED-RELATED"/>
    <property type="match status" value="1"/>
</dbReference>
<sequence length="527" mass="58267">MAFSSLRLRRAISLSPSLLNRHLHHSSFIAPPPNAPPTPAPSPVTRAPSSNLNAPFVSQSRLFRASAASFSSRSRFDEPNPNDEGLDPNTILFEGCDYNHWLITMDFPRDPRPSREEMIETYVQTAAKIFGSVEEAKQKIYALSTTTYEGFQVLCSEETSDKFKDLPGVVFVLPDSYIDPVNKEYGGDKYTNGVIIERPPPVLYGRQRQNQRGNQSYDPSRTRTHGPPPQSRFQQPPGPPPPQQHYNTPQGSLPPRQPYYGQPQQGPQQTYGQQHSQQGFGHQQSFPPQQNVDPQQGPHQTYGQQHSHQGFGHQQSSPPQQNVGPQQGPQQTYGQQHSQQGFGHQQSSLPQQNVGPQQGHVSPQSPPSQQGYGFQQSRGPPGNQMGPPPVYNSPGGFNSFQGGPPHPQGAFVGENKNYGHTHGDHFVQEPTRSQWHGTTAPSFRGENKNYGHTQGERFGQEPSGSQGHGTTAPSFVGENKNYGLTQGEHFGQEPARSQWHGATAPSYGQNHPSERNQIFPQPELGRN</sequence>
<feature type="compositionally biased region" description="Polar residues" evidence="2">
    <location>
        <begin position="349"/>
        <end position="378"/>
    </location>
</feature>
<reference evidence="4 5" key="1">
    <citation type="submission" date="2018-04" db="EMBL/GenBank/DDBJ databases">
        <authorList>
            <person name="Vogel A."/>
        </authorList>
    </citation>
    <scope>NUCLEOTIDE SEQUENCE [LARGE SCALE GENOMIC DNA]</scope>
</reference>
<organism evidence="4 5">
    <name type="scientific">Cuscuta campestris</name>
    <dbReference type="NCBI Taxonomy" id="132261"/>
    <lineage>
        <taxon>Eukaryota</taxon>
        <taxon>Viridiplantae</taxon>
        <taxon>Streptophyta</taxon>
        <taxon>Embryophyta</taxon>
        <taxon>Tracheophyta</taxon>
        <taxon>Spermatophyta</taxon>
        <taxon>Magnoliopsida</taxon>
        <taxon>eudicotyledons</taxon>
        <taxon>Gunneridae</taxon>
        <taxon>Pentapetalae</taxon>
        <taxon>asterids</taxon>
        <taxon>lamiids</taxon>
        <taxon>Solanales</taxon>
        <taxon>Convolvulaceae</taxon>
        <taxon>Cuscuteae</taxon>
        <taxon>Cuscuta</taxon>
        <taxon>Cuscuta subgen. Grammica</taxon>
        <taxon>Cuscuta sect. Cleistogrammica</taxon>
    </lineage>
</organism>
<feature type="region of interest" description="Disordered" evidence="2">
    <location>
        <begin position="29"/>
        <end position="51"/>
    </location>
</feature>
<dbReference type="Pfam" id="PF21864">
    <property type="entry name" value="MORF_dom"/>
    <property type="match status" value="1"/>
</dbReference>
<feature type="domain" description="MORF/ORRM1/DAG-like MORF" evidence="3">
    <location>
        <begin position="98"/>
        <end position="190"/>
    </location>
</feature>